<proteinExistence type="predicted"/>
<keyword evidence="2" id="KW-1185">Reference proteome</keyword>
<dbReference type="AlphaFoldDB" id="A0A0R3S4K9"/>
<keyword evidence="1" id="KW-0175">Coiled coil</keyword>
<accession>A0A0R3S4K9</accession>
<dbReference type="WBParaSite" id="EEL_0000972801-mRNA-1">
    <property type="protein sequence ID" value="EEL_0000972801-mRNA-1"/>
    <property type="gene ID" value="EEL_0000972801"/>
</dbReference>
<sequence length="126" mass="14602">MDERLGDENLSSTILKKQLEQIKEKEEIRDVIHESVETEFSIPCLLEAHDSANANMQFWRFMAGKFASELDRLRADNLNLENSINNRKTRLEELKDMNTELLEKAQHLDNDTDENKYIAASSSPSF</sequence>
<protein>
    <submittedName>
        <fullName evidence="3">Uncharacterized protein</fullName>
    </submittedName>
</protein>
<feature type="coiled-coil region" evidence="1">
    <location>
        <begin position="70"/>
        <end position="111"/>
    </location>
</feature>
<evidence type="ECO:0000313" key="3">
    <source>
        <dbReference type="WBParaSite" id="EEL_0000972801-mRNA-1"/>
    </source>
</evidence>
<reference evidence="3" key="1">
    <citation type="submission" date="2017-02" db="UniProtKB">
        <authorList>
            <consortium name="WormBaseParasite"/>
        </authorList>
    </citation>
    <scope>IDENTIFICATION</scope>
</reference>
<evidence type="ECO:0000256" key="1">
    <source>
        <dbReference type="SAM" id="Coils"/>
    </source>
</evidence>
<name>A0A0R3S4K9_9BILA</name>
<organism evidence="2 3">
    <name type="scientific">Elaeophora elaphi</name>
    <dbReference type="NCBI Taxonomy" id="1147741"/>
    <lineage>
        <taxon>Eukaryota</taxon>
        <taxon>Metazoa</taxon>
        <taxon>Ecdysozoa</taxon>
        <taxon>Nematoda</taxon>
        <taxon>Chromadorea</taxon>
        <taxon>Rhabditida</taxon>
        <taxon>Spirurina</taxon>
        <taxon>Spiruromorpha</taxon>
        <taxon>Filarioidea</taxon>
        <taxon>Onchocercidae</taxon>
        <taxon>Elaeophora</taxon>
    </lineage>
</organism>
<evidence type="ECO:0000313" key="2">
    <source>
        <dbReference type="Proteomes" id="UP000050640"/>
    </source>
</evidence>
<dbReference type="Proteomes" id="UP000050640">
    <property type="component" value="Unplaced"/>
</dbReference>